<dbReference type="Proteomes" id="UP000186955">
    <property type="component" value="Unassembled WGS sequence"/>
</dbReference>
<keyword evidence="1" id="KW-0812">Transmembrane</keyword>
<evidence type="ECO:0000313" key="3">
    <source>
        <dbReference type="Proteomes" id="UP000186955"/>
    </source>
</evidence>
<protein>
    <recommendedName>
        <fullName evidence="4">Zinc-ribbon domain-containing protein</fullName>
    </recommendedName>
</protein>
<evidence type="ECO:0008006" key="4">
    <source>
        <dbReference type="Google" id="ProtNLM"/>
    </source>
</evidence>
<evidence type="ECO:0000256" key="1">
    <source>
        <dbReference type="SAM" id="Phobius"/>
    </source>
</evidence>
<keyword evidence="1" id="KW-0472">Membrane</keyword>
<feature type="transmembrane region" description="Helical" evidence="1">
    <location>
        <begin position="69"/>
        <end position="95"/>
    </location>
</feature>
<keyword evidence="1" id="KW-1133">Transmembrane helix</keyword>
<organism evidence="2 3">
    <name type="scientific">Penicillium subrubescens</name>
    <dbReference type="NCBI Taxonomy" id="1316194"/>
    <lineage>
        <taxon>Eukaryota</taxon>
        <taxon>Fungi</taxon>
        <taxon>Dikarya</taxon>
        <taxon>Ascomycota</taxon>
        <taxon>Pezizomycotina</taxon>
        <taxon>Eurotiomycetes</taxon>
        <taxon>Eurotiomycetidae</taxon>
        <taxon>Eurotiales</taxon>
        <taxon>Aspergillaceae</taxon>
        <taxon>Penicillium</taxon>
    </lineage>
</organism>
<comment type="caution">
    <text evidence="2">The sequence shown here is derived from an EMBL/GenBank/DDBJ whole genome shotgun (WGS) entry which is preliminary data.</text>
</comment>
<accession>A0A1Q5SZJ6</accession>
<keyword evidence="3" id="KW-1185">Reference proteome</keyword>
<evidence type="ECO:0000313" key="2">
    <source>
        <dbReference type="EMBL" id="OKO93447.1"/>
    </source>
</evidence>
<dbReference type="EMBL" id="MNBE01000725">
    <property type="protein sequence ID" value="OKO93447.1"/>
    <property type="molecule type" value="Genomic_DNA"/>
</dbReference>
<feature type="transmembrane region" description="Helical" evidence="1">
    <location>
        <begin position="12"/>
        <end position="35"/>
    </location>
</feature>
<sequence length="189" mass="20512">MQQYGTTPRQGISKWWCISFFIAAVIFFIIGGALMGTYLNSSYSSCYSSSYSYYSSYDYSCLDGNMGEWYGGIAMIALGGVCKFIAWVLLIVFCVQRRRFIQTNITYVNAPTAPMEPVSQHGYVAPQPTYPAQPAAAQFPHSPASPAPYPASVGTPPPNKEATATAFRYCGQCGTAVSSRFCPQCGTGN</sequence>
<name>A0A1Q5SZJ6_9EURO</name>
<reference evidence="2 3" key="1">
    <citation type="submission" date="2016-10" db="EMBL/GenBank/DDBJ databases">
        <title>Genome sequence of the ascomycete fungus Penicillium subrubescens.</title>
        <authorList>
            <person name="De Vries R.P."/>
            <person name="Peng M."/>
            <person name="Dilokpimol A."/>
            <person name="Hilden K."/>
            <person name="Makela M.R."/>
            <person name="Grigoriev I."/>
            <person name="Riley R."/>
            <person name="Granchi Z."/>
        </authorList>
    </citation>
    <scope>NUCLEOTIDE SEQUENCE [LARGE SCALE GENOMIC DNA]</scope>
    <source>
        <strain evidence="2 3">CBS 132785</strain>
    </source>
</reference>
<gene>
    <name evidence="2" type="ORF">PENSUB_12510</name>
</gene>
<dbReference type="AlphaFoldDB" id="A0A1Q5SZJ6"/>
<proteinExistence type="predicted"/>
<dbReference type="OrthoDB" id="3453456at2759"/>